<dbReference type="AlphaFoldDB" id="A0AAP0NB41"/>
<reference evidence="1 2" key="1">
    <citation type="journal article" date="2024" name="Plant J.">
        <title>Genome sequences and population genomics reveal climatic adaptation and genomic divergence between two closely related sweetgum species.</title>
        <authorList>
            <person name="Xu W.Q."/>
            <person name="Ren C.Q."/>
            <person name="Zhang X.Y."/>
            <person name="Comes H.P."/>
            <person name="Liu X.H."/>
            <person name="Li Y.G."/>
            <person name="Kettle C.J."/>
            <person name="Jalonen R."/>
            <person name="Gaisberger H."/>
            <person name="Ma Y.Z."/>
            <person name="Qiu Y.X."/>
        </authorList>
    </citation>
    <scope>NUCLEOTIDE SEQUENCE [LARGE SCALE GENOMIC DNA]</scope>
    <source>
        <strain evidence="1">Hangzhou</strain>
    </source>
</reference>
<protein>
    <submittedName>
        <fullName evidence="1">Uncharacterized protein</fullName>
    </submittedName>
</protein>
<dbReference type="Proteomes" id="UP001415857">
    <property type="component" value="Unassembled WGS sequence"/>
</dbReference>
<organism evidence="1 2">
    <name type="scientific">Liquidambar formosana</name>
    <name type="common">Formosan gum</name>
    <dbReference type="NCBI Taxonomy" id="63359"/>
    <lineage>
        <taxon>Eukaryota</taxon>
        <taxon>Viridiplantae</taxon>
        <taxon>Streptophyta</taxon>
        <taxon>Embryophyta</taxon>
        <taxon>Tracheophyta</taxon>
        <taxon>Spermatophyta</taxon>
        <taxon>Magnoliopsida</taxon>
        <taxon>eudicotyledons</taxon>
        <taxon>Gunneridae</taxon>
        <taxon>Pentapetalae</taxon>
        <taxon>Saxifragales</taxon>
        <taxon>Altingiaceae</taxon>
        <taxon>Liquidambar</taxon>
    </lineage>
</organism>
<gene>
    <name evidence="1" type="ORF">L1049_001212</name>
</gene>
<accession>A0AAP0NB41</accession>
<evidence type="ECO:0000313" key="2">
    <source>
        <dbReference type="Proteomes" id="UP001415857"/>
    </source>
</evidence>
<sequence>MREYIPCLDNVEAIQKLKSTEKGKRFAMGFLLLCEKPRPTAMIITSCKTK</sequence>
<comment type="caution">
    <text evidence="1">The sequence shown here is derived from an EMBL/GenBank/DDBJ whole genome shotgun (WGS) entry which is preliminary data.</text>
</comment>
<keyword evidence="2" id="KW-1185">Reference proteome</keyword>
<name>A0AAP0NB41_LIQFO</name>
<dbReference type="EMBL" id="JBBPBK010000015">
    <property type="protein sequence ID" value="KAK9269438.1"/>
    <property type="molecule type" value="Genomic_DNA"/>
</dbReference>
<proteinExistence type="predicted"/>
<evidence type="ECO:0000313" key="1">
    <source>
        <dbReference type="EMBL" id="KAK9269438.1"/>
    </source>
</evidence>